<evidence type="ECO:0000256" key="18">
    <source>
        <dbReference type="ARBA" id="ARBA00024195"/>
    </source>
</evidence>
<evidence type="ECO:0000256" key="4">
    <source>
        <dbReference type="ARBA" id="ARBA00004496"/>
    </source>
</evidence>
<comment type="similarity">
    <text evidence="18">Belongs to the peptidase S1 family. CLIP subfamily.</text>
</comment>
<dbReference type="InterPro" id="IPR033116">
    <property type="entry name" value="TRYPSIN_SER"/>
</dbReference>
<dbReference type="FunFam" id="2.40.10.10:FF:000002">
    <property type="entry name" value="Transmembrane protease serine"/>
    <property type="match status" value="1"/>
</dbReference>
<feature type="domain" description="VWFA" evidence="27">
    <location>
        <begin position="590"/>
        <end position="791"/>
    </location>
</feature>
<dbReference type="InterPro" id="IPR037768">
    <property type="entry name" value="C2B_Copine"/>
</dbReference>
<dbReference type="PROSITE" id="PS00135">
    <property type="entry name" value="TRYPSIN_SER"/>
    <property type="match status" value="1"/>
</dbReference>
<feature type="domain" description="Peptidase S1" evidence="28">
    <location>
        <begin position="38"/>
        <end position="275"/>
    </location>
</feature>
<dbReference type="GO" id="GO:0005737">
    <property type="term" value="C:cytoplasm"/>
    <property type="evidence" value="ECO:0007669"/>
    <property type="project" value="UniProtKB-SubCell"/>
</dbReference>
<evidence type="ECO:0000256" key="15">
    <source>
        <dbReference type="ARBA" id="ARBA00023136"/>
    </source>
</evidence>
<dbReference type="InterPro" id="IPR035892">
    <property type="entry name" value="C2_domain_sf"/>
</dbReference>
<dbReference type="Pfam" id="PF00089">
    <property type="entry name" value="Trypsin"/>
    <property type="match status" value="1"/>
</dbReference>
<feature type="domain" description="C2" evidence="26">
    <location>
        <begin position="421"/>
        <end position="546"/>
    </location>
</feature>
<dbReference type="AlphaFoldDB" id="A0AAE1TZN4"/>
<dbReference type="GO" id="GO:0006508">
    <property type="term" value="P:proteolysis"/>
    <property type="evidence" value="ECO:0007669"/>
    <property type="project" value="UniProtKB-KW"/>
</dbReference>
<keyword evidence="30" id="KW-1185">Reference proteome</keyword>
<keyword evidence="23" id="KW-0720">Serine protease</keyword>
<keyword evidence="13" id="KW-0391">Immunity</keyword>
<dbReference type="Gene3D" id="2.60.40.150">
    <property type="entry name" value="C2 domain"/>
    <property type="match status" value="2"/>
</dbReference>
<evidence type="ECO:0000256" key="13">
    <source>
        <dbReference type="ARBA" id="ARBA00022859"/>
    </source>
</evidence>
<dbReference type="GO" id="GO:0005634">
    <property type="term" value="C:nucleus"/>
    <property type="evidence" value="ECO:0007669"/>
    <property type="project" value="UniProtKB-SubCell"/>
</dbReference>
<dbReference type="FunFam" id="2.60.40.150:FF:000099">
    <property type="entry name" value="Copine 3"/>
    <property type="match status" value="1"/>
</dbReference>
<dbReference type="InterPro" id="IPR009003">
    <property type="entry name" value="Peptidase_S1_PA"/>
</dbReference>
<evidence type="ECO:0000256" key="19">
    <source>
        <dbReference type="ARBA" id="ARBA00058857"/>
    </source>
</evidence>
<dbReference type="PROSITE" id="PS50234">
    <property type="entry name" value="VWFA"/>
    <property type="match status" value="1"/>
</dbReference>
<keyword evidence="9" id="KW-0399">Innate immunity</keyword>
<evidence type="ECO:0000313" key="30">
    <source>
        <dbReference type="Proteomes" id="UP001292094"/>
    </source>
</evidence>
<dbReference type="InterPro" id="IPR001254">
    <property type="entry name" value="Trypsin_dom"/>
</dbReference>
<evidence type="ECO:0000256" key="16">
    <source>
        <dbReference type="ARBA" id="ARBA00023157"/>
    </source>
</evidence>
<evidence type="ECO:0000256" key="14">
    <source>
        <dbReference type="ARBA" id="ARBA00022949"/>
    </source>
</evidence>
<keyword evidence="12" id="KW-0106">Calcium</keyword>
<keyword evidence="6" id="KW-1003">Cell membrane</keyword>
<dbReference type="SUPFAM" id="SSF50494">
    <property type="entry name" value="Trypsin-like serine proteases"/>
    <property type="match status" value="1"/>
</dbReference>
<evidence type="ECO:0000256" key="25">
    <source>
        <dbReference type="SAM" id="SignalP"/>
    </source>
</evidence>
<reference evidence="29" key="1">
    <citation type="submission" date="2023-11" db="EMBL/GenBank/DDBJ databases">
        <title>Genome assemblies of two species of porcelain crab, Petrolisthes cinctipes and Petrolisthes manimaculis (Anomura: Porcellanidae).</title>
        <authorList>
            <person name="Angst P."/>
        </authorList>
    </citation>
    <scope>NUCLEOTIDE SEQUENCE</scope>
    <source>
        <strain evidence="29">PB745_02</strain>
        <tissue evidence="29">Gill</tissue>
    </source>
</reference>
<dbReference type="GO" id="GO:0005544">
    <property type="term" value="F:calcium-dependent phospholipid binding"/>
    <property type="evidence" value="ECO:0007669"/>
    <property type="project" value="InterPro"/>
</dbReference>
<evidence type="ECO:0000313" key="29">
    <source>
        <dbReference type="EMBL" id="KAK4304698.1"/>
    </source>
</evidence>
<name>A0AAE1TZN4_9EUCA</name>
<evidence type="ECO:0000256" key="7">
    <source>
        <dbReference type="ARBA" id="ARBA00022490"/>
    </source>
</evidence>
<evidence type="ECO:0000256" key="17">
    <source>
        <dbReference type="ARBA" id="ARBA00023242"/>
    </source>
</evidence>
<evidence type="ECO:0000256" key="11">
    <source>
        <dbReference type="ARBA" id="ARBA00022737"/>
    </source>
</evidence>
<evidence type="ECO:0000256" key="24">
    <source>
        <dbReference type="SAM" id="MobiDB-lite"/>
    </source>
</evidence>
<evidence type="ECO:0000256" key="10">
    <source>
        <dbReference type="ARBA" id="ARBA00022723"/>
    </source>
</evidence>
<dbReference type="GO" id="GO:0005925">
    <property type="term" value="C:focal adhesion"/>
    <property type="evidence" value="ECO:0007669"/>
    <property type="project" value="UniProtKB-SubCell"/>
</dbReference>
<dbReference type="InterPro" id="IPR010734">
    <property type="entry name" value="Copine_C"/>
</dbReference>
<dbReference type="InterPro" id="IPR045052">
    <property type="entry name" value="Copine"/>
</dbReference>
<comment type="subcellular location">
    <subcellularLocation>
        <location evidence="3">Cell junction</location>
        <location evidence="3">Focal adhesion</location>
    </subcellularLocation>
    <subcellularLocation>
        <location evidence="2">Cell membrane</location>
    </subcellularLocation>
    <subcellularLocation>
        <location evidence="4">Cytoplasm</location>
    </subcellularLocation>
    <subcellularLocation>
        <location evidence="1">Nucleus</location>
    </subcellularLocation>
</comment>
<dbReference type="PRINTS" id="PR00722">
    <property type="entry name" value="CHYMOTRYPSIN"/>
</dbReference>
<dbReference type="SUPFAM" id="SSF49562">
    <property type="entry name" value="C2 domain (Calcium/lipid-binding domain, CaLB)"/>
    <property type="match status" value="2"/>
</dbReference>
<evidence type="ECO:0000256" key="5">
    <source>
        <dbReference type="ARBA" id="ARBA00009048"/>
    </source>
</evidence>
<evidence type="ECO:0000256" key="9">
    <source>
        <dbReference type="ARBA" id="ARBA00022588"/>
    </source>
</evidence>
<dbReference type="CDD" id="cd04048">
    <property type="entry name" value="C2A_Copine"/>
    <property type="match status" value="1"/>
</dbReference>
<dbReference type="GO" id="GO:0004252">
    <property type="term" value="F:serine-type endopeptidase activity"/>
    <property type="evidence" value="ECO:0007669"/>
    <property type="project" value="InterPro"/>
</dbReference>
<dbReference type="InterPro" id="IPR043504">
    <property type="entry name" value="Peptidase_S1_PA_chymotrypsin"/>
</dbReference>
<evidence type="ECO:0000256" key="22">
    <source>
        <dbReference type="ARBA" id="ARBA00076171"/>
    </source>
</evidence>
<dbReference type="GO" id="GO:0071277">
    <property type="term" value="P:cellular response to calcium ion"/>
    <property type="evidence" value="ECO:0007669"/>
    <property type="project" value="UniProtKB-ARBA"/>
</dbReference>
<comment type="similarity">
    <text evidence="5">Belongs to the copine family.</text>
</comment>
<evidence type="ECO:0000256" key="2">
    <source>
        <dbReference type="ARBA" id="ARBA00004236"/>
    </source>
</evidence>
<dbReference type="GO" id="GO:0046872">
    <property type="term" value="F:metal ion binding"/>
    <property type="evidence" value="ECO:0007669"/>
    <property type="project" value="UniProtKB-KW"/>
</dbReference>
<keyword evidence="17" id="KW-0539">Nucleus</keyword>
<feature type="signal peptide" evidence="25">
    <location>
        <begin position="1"/>
        <end position="17"/>
    </location>
</feature>
<dbReference type="SMART" id="SM00020">
    <property type="entry name" value="Tryp_SPc"/>
    <property type="match status" value="1"/>
</dbReference>
<dbReference type="SMART" id="SM00327">
    <property type="entry name" value="VWA"/>
    <property type="match status" value="1"/>
</dbReference>
<keyword evidence="10" id="KW-0479">Metal-binding</keyword>
<keyword evidence="16" id="KW-1015">Disulfide bond</keyword>
<dbReference type="Pfam" id="PF00168">
    <property type="entry name" value="C2"/>
    <property type="match status" value="2"/>
</dbReference>
<dbReference type="GO" id="GO:0032991">
    <property type="term" value="C:protein-containing complex"/>
    <property type="evidence" value="ECO:0007669"/>
    <property type="project" value="UniProtKB-ARBA"/>
</dbReference>
<evidence type="ECO:0000256" key="12">
    <source>
        <dbReference type="ARBA" id="ARBA00022837"/>
    </source>
</evidence>
<evidence type="ECO:0000259" key="28">
    <source>
        <dbReference type="PROSITE" id="PS50240"/>
    </source>
</evidence>
<dbReference type="CDD" id="cd00190">
    <property type="entry name" value="Tryp_SPc"/>
    <property type="match status" value="1"/>
</dbReference>
<keyword evidence="23" id="KW-0645">Protease</keyword>
<keyword evidence="25" id="KW-0732">Signal</keyword>
<dbReference type="PANTHER" id="PTHR10857:SF106">
    <property type="entry name" value="C2 DOMAIN-CONTAINING PROTEIN"/>
    <property type="match status" value="1"/>
</dbReference>
<evidence type="ECO:0000256" key="20">
    <source>
        <dbReference type="ARBA" id="ARBA00065466"/>
    </source>
</evidence>
<evidence type="ECO:0000256" key="23">
    <source>
        <dbReference type="RuleBase" id="RU363034"/>
    </source>
</evidence>
<proteinExistence type="inferred from homology"/>
<organism evidence="29 30">
    <name type="scientific">Petrolisthes manimaculis</name>
    <dbReference type="NCBI Taxonomy" id="1843537"/>
    <lineage>
        <taxon>Eukaryota</taxon>
        <taxon>Metazoa</taxon>
        <taxon>Ecdysozoa</taxon>
        <taxon>Arthropoda</taxon>
        <taxon>Crustacea</taxon>
        <taxon>Multicrustacea</taxon>
        <taxon>Malacostraca</taxon>
        <taxon>Eumalacostraca</taxon>
        <taxon>Eucarida</taxon>
        <taxon>Decapoda</taxon>
        <taxon>Pleocyemata</taxon>
        <taxon>Anomura</taxon>
        <taxon>Galatheoidea</taxon>
        <taxon>Porcellanidae</taxon>
        <taxon>Petrolisthes</taxon>
    </lineage>
</organism>
<feature type="region of interest" description="Disordered" evidence="24">
    <location>
        <begin position="822"/>
        <end position="843"/>
    </location>
</feature>
<dbReference type="InterPro" id="IPR018114">
    <property type="entry name" value="TRYPSIN_HIS"/>
</dbReference>
<dbReference type="PANTHER" id="PTHR10857">
    <property type="entry name" value="COPINE"/>
    <property type="match status" value="1"/>
</dbReference>
<keyword evidence="7" id="KW-0963">Cytoplasm</keyword>
<keyword evidence="11" id="KW-0677">Repeat</keyword>
<dbReference type="InterPro" id="IPR036465">
    <property type="entry name" value="vWFA_dom_sf"/>
</dbReference>
<dbReference type="GO" id="GO:0045087">
    <property type="term" value="P:innate immune response"/>
    <property type="evidence" value="ECO:0007669"/>
    <property type="project" value="UniProtKB-KW"/>
</dbReference>
<keyword evidence="8" id="KW-0597">Phosphoprotein</keyword>
<keyword evidence="15" id="KW-0472">Membrane</keyword>
<dbReference type="PROSITE" id="PS50004">
    <property type="entry name" value="C2"/>
    <property type="match status" value="2"/>
</dbReference>
<evidence type="ECO:0000256" key="3">
    <source>
        <dbReference type="ARBA" id="ARBA00004246"/>
    </source>
</evidence>
<comment type="function">
    <text evidence="19">Calcium-dependent phospholipid-binding protein that plays a role in ERBB2-mediated tumor cell migration in response to growth factor heregulin stimulation.</text>
</comment>
<dbReference type="GO" id="GO:0005886">
    <property type="term" value="C:plasma membrane"/>
    <property type="evidence" value="ECO:0007669"/>
    <property type="project" value="UniProtKB-SubCell"/>
</dbReference>
<feature type="chain" id="PRO_5042086013" description="Copine-3" evidence="25">
    <location>
        <begin position="18"/>
        <end position="843"/>
    </location>
</feature>
<comment type="subunit">
    <text evidence="20">Monomer. Interacts with ERBB2 (preferentially with the tyrosine phosphorylated form); this interaction occurs at the cell membrane and is increased in a growth factor heregulin-dependent manner. Interacts with SHC1; this interaction may mediate the binding of CPNE3 with ERBB2. Interacts with RACK1.</text>
</comment>
<dbReference type="InterPro" id="IPR002035">
    <property type="entry name" value="VWF_A"/>
</dbReference>
<gene>
    <name evidence="29" type="ORF">Pmani_023369</name>
</gene>
<dbReference type="InterPro" id="IPR000008">
    <property type="entry name" value="C2_dom"/>
</dbReference>
<accession>A0AAE1TZN4</accession>
<dbReference type="PROSITE" id="PS00134">
    <property type="entry name" value="TRYPSIN_HIS"/>
    <property type="match status" value="1"/>
</dbReference>
<dbReference type="Proteomes" id="UP001292094">
    <property type="component" value="Unassembled WGS sequence"/>
</dbReference>
<feature type="domain" description="C2" evidence="26">
    <location>
        <begin position="291"/>
        <end position="419"/>
    </location>
</feature>
<feature type="compositionally biased region" description="Polar residues" evidence="24">
    <location>
        <begin position="828"/>
        <end position="837"/>
    </location>
</feature>
<dbReference type="InterPro" id="IPR001314">
    <property type="entry name" value="Peptidase_S1A"/>
</dbReference>
<evidence type="ECO:0000256" key="8">
    <source>
        <dbReference type="ARBA" id="ARBA00022553"/>
    </source>
</evidence>
<evidence type="ECO:0000259" key="26">
    <source>
        <dbReference type="PROSITE" id="PS50004"/>
    </source>
</evidence>
<dbReference type="EMBL" id="JAWZYT010002399">
    <property type="protein sequence ID" value="KAK4304698.1"/>
    <property type="molecule type" value="Genomic_DNA"/>
</dbReference>
<dbReference type="Pfam" id="PF07002">
    <property type="entry name" value="Copine"/>
    <property type="match status" value="1"/>
</dbReference>
<keyword evidence="23" id="KW-0378">Hydrolase</keyword>
<dbReference type="SUPFAM" id="SSF53300">
    <property type="entry name" value="vWA-like"/>
    <property type="match status" value="1"/>
</dbReference>
<keyword evidence="14" id="KW-0965">Cell junction</keyword>
<dbReference type="FunFam" id="2.40.10.10:FF:000068">
    <property type="entry name" value="transmembrane protease serine 2"/>
    <property type="match status" value="1"/>
</dbReference>
<dbReference type="FunFam" id="2.60.40.150:FF:000042">
    <property type="entry name" value="Copine 3"/>
    <property type="match status" value="1"/>
</dbReference>
<comment type="caution">
    <text evidence="29">The sequence shown here is derived from an EMBL/GenBank/DDBJ whole genome shotgun (WGS) entry which is preliminary data.</text>
</comment>
<dbReference type="PROSITE" id="PS50240">
    <property type="entry name" value="TRYPSIN_DOM"/>
    <property type="match status" value="1"/>
</dbReference>
<protein>
    <recommendedName>
        <fullName evidence="21">Copine-3</fullName>
    </recommendedName>
    <alternativeName>
        <fullName evidence="22">Copine III</fullName>
    </alternativeName>
</protein>
<sequence>MWVWVTVLWVWAGCVGGREIPAHPHTFAVRDFDRPDRIVGGEEVKKGELPWQVSLQFSGHHFCGGTLVADNLVLTAAHCTKDIDFRSVRVVTGAWDINDSNKRAYKVSKMIVNDYNSHDFTKDIALLVMGELEGGERDLDLPGGEPVSMETRKEHGVGDSCIVSGWGRLGANGDLPNKLRAADVKLLNDSQCNEMFKNSVYTISKTNLCAGGEEKDACQGDSGGPLVCCSGSINDVGSCRLAGITSWGIGCATRGLPGVYTELAHYVDWIRENVKSELEKINTLISPKMEAGGTSSMGMSPGLSQMVPMTKVELSLSAKSLRDKDAISKSDPLCIVYLKEAGQDRYIELGRTEMISDSLNPEWVRKIEMDYRFEERQMMRFCVYDWDTKSTKPEDQDKLGTAECSLGEIMSHQGSQMSLTLKGSGAVLIMGDELSASKEIVTMSFIGSDLDKKDTFGKSDPFLIFYRCNDNNAYLPVHKTEVLKKTLDPVWKPFVLPARTLCAGDHNRSIKIECHDWDSDGSHDLIGECYTNLQRLLEGPSTSNTYPLINPKKKAKKSSYKDSGKLVLKSSSCHIEPSFLDYIRGGTQIHFTVAVDFTASNGDPTTPASLHYLQPGVDNQYALAIKSVGEIIQDYDSDKMFPALGFGARIPPHGAVSHEFFLNLSPDNPYCQGVAGILDAYYKSIQSVRLYGPTNFAPVIKHVSNFARGHTDGNSYFVLLILTDGIITDLENTKQALVEASNLPMSVIIVGVGNEDFTAMEQLDGDEKRLSHNGIYAERDIVQFVELRRHLSKGGANVNHSKMMLAKDVLAEISKQLVTWMKRHGHRPQTSSNQRQTDAYGLE</sequence>
<evidence type="ECO:0000256" key="6">
    <source>
        <dbReference type="ARBA" id="ARBA00022475"/>
    </source>
</evidence>
<dbReference type="SMART" id="SM00239">
    <property type="entry name" value="C2"/>
    <property type="match status" value="2"/>
</dbReference>
<dbReference type="CDD" id="cd04047">
    <property type="entry name" value="C2B_Copine"/>
    <property type="match status" value="1"/>
</dbReference>
<evidence type="ECO:0000256" key="1">
    <source>
        <dbReference type="ARBA" id="ARBA00004123"/>
    </source>
</evidence>
<evidence type="ECO:0000259" key="27">
    <source>
        <dbReference type="PROSITE" id="PS50234"/>
    </source>
</evidence>
<dbReference type="Gene3D" id="2.40.10.10">
    <property type="entry name" value="Trypsin-like serine proteases"/>
    <property type="match status" value="1"/>
</dbReference>
<dbReference type="Gene3D" id="3.40.50.410">
    <property type="entry name" value="von Willebrand factor, type A domain"/>
    <property type="match status" value="1"/>
</dbReference>
<evidence type="ECO:0000256" key="21">
    <source>
        <dbReference type="ARBA" id="ARBA00074834"/>
    </source>
</evidence>